<reference evidence="1" key="1">
    <citation type="journal article" date="2017" name="Elife">
        <title>The kinetoplastid-infecting Bodo saltans virus (BsV), a window into the most abundant giant viruses in the sea.</title>
        <authorList>
            <person name="Deeg C.M."/>
            <person name="Chow C.-E.T."/>
            <person name="Suttle C.A."/>
        </authorList>
    </citation>
    <scope>NUCLEOTIDE SEQUENCE</scope>
    <source>
        <strain evidence="1">NG1</strain>
    </source>
</reference>
<sequence>MNTCKKNCYIVFHQGYTDIINCLSLINYNIDKYECIYVIIRKDMKNMMDYLYKNNYNNINFIYIEKQNDGILENMDKFYDYFEQIINNCDNEIQFFGLYDIYRKDKYTNKFAMTNGFFVQKFYEAYDINYNIRIEKFIFNRNYKQENDLYLRVNPNNDKYILIHENVSNNILINRNFITNNYKIINLDMLSDIFFDAIKLIENAEEIHCIDSSWLTFIYLLNSKYKLLNAKINIYGHCIRNYHEMYNPKFDNMILL</sequence>
<keyword evidence="2" id="KW-1185">Reference proteome</keyword>
<dbReference type="Proteomes" id="UP000240325">
    <property type="component" value="Segment"/>
</dbReference>
<name>A0A2H4UUQ2_9VIRU</name>
<protein>
    <submittedName>
        <fullName evidence="1">Uncharacterized protein</fullName>
    </submittedName>
</protein>
<evidence type="ECO:0000313" key="1">
    <source>
        <dbReference type="EMBL" id="ATZ80604.1"/>
    </source>
</evidence>
<evidence type="ECO:0000313" key="2">
    <source>
        <dbReference type="Proteomes" id="UP000240325"/>
    </source>
</evidence>
<accession>A0A2H4UUQ2</accession>
<gene>
    <name evidence="1" type="ORF">BMW23_0557</name>
</gene>
<dbReference type="EMBL" id="MF782455">
    <property type="protein sequence ID" value="ATZ80604.1"/>
    <property type="molecule type" value="Genomic_DNA"/>
</dbReference>
<organism evidence="1">
    <name type="scientific">Bodo saltans virus</name>
    <dbReference type="NCBI Taxonomy" id="2024608"/>
    <lineage>
        <taxon>Viruses</taxon>
        <taxon>Varidnaviria</taxon>
        <taxon>Bamfordvirae</taxon>
        <taxon>Nucleocytoviricota</taxon>
        <taxon>Megaviricetes</taxon>
        <taxon>Imitervirales</taxon>
        <taxon>Mimiviridae</taxon>
        <taxon>Klosneuvirinae</taxon>
        <taxon>Theiavirus</taxon>
        <taxon>Theiavirus salishense</taxon>
    </lineage>
</organism>
<proteinExistence type="predicted"/>